<reference evidence="2 3" key="1">
    <citation type="submission" date="2014-04" db="EMBL/GenBank/DDBJ databases">
        <authorList>
            <consortium name="DOE Joint Genome Institute"/>
            <person name="Kuo A."/>
            <person name="Kohler A."/>
            <person name="Nagy L.G."/>
            <person name="Floudas D."/>
            <person name="Copeland A."/>
            <person name="Barry K.W."/>
            <person name="Cichocki N."/>
            <person name="Veneault-Fourrey C."/>
            <person name="LaButti K."/>
            <person name="Lindquist E.A."/>
            <person name="Lipzen A."/>
            <person name="Lundell T."/>
            <person name="Morin E."/>
            <person name="Murat C."/>
            <person name="Sun H."/>
            <person name="Tunlid A."/>
            <person name="Henrissat B."/>
            <person name="Grigoriev I.V."/>
            <person name="Hibbett D.S."/>
            <person name="Martin F."/>
            <person name="Nordberg H.P."/>
            <person name="Cantor M.N."/>
            <person name="Hua S.X."/>
        </authorList>
    </citation>
    <scope>NUCLEOTIDE SEQUENCE [LARGE SCALE GENOMIC DNA]</scope>
    <source>
        <strain evidence="2 3">Foug A</strain>
    </source>
</reference>
<dbReference type="EMBL" id="KN822127">
    <property type="protein sequence ID" value="KIM55822.1"/>
    <property type="molecule type" value="Genomic_DNA"/>
</dbReference>
<sequence length="157" mass="17928">NMKSNKIPRFALANNLYCGDLPKYFLDLTWVEEKVCAKYCVTAHVTQLFHSNDPTQPHIFHGNTCTHDMNTISTVLVLPHTPSDVNGFIGVVFLGSHPVKSEDLGTIFHVRKEKIWAFLLWLIKHNRLYANIELDKKCLALYPVDGPLPGMFERVIH</sequence>
<evidence type="ECO:0000313" key="2">
    <source>
        <dbReference type="EMBL" id="KIM55822.1"/>
    </source>
</evidence>
<evidence type="ECO:0000259" key="1">
    <source>
        <dbReference type="Pfam" id="PF20209"/>
    </source>
</evidence>
<feature type="non-terminal residue" evidence="2">
    <location>
        <position position="157"/>
    </location>
</feature>
<reference evidence="3" key="2">
    <citation type="submission" date="2015-01" db="EMBL/GenBank/DDBJ databases">
        <title>Evolutionary Origins and Diversification of the Mycorrhizal Mutualists.</title>
        <authorList>
            <consortium name="DOE Joint Genome Institute"/>
            <consortium name="Mycorrhizal Genomics Consortium"/>
            <person name="Kohler A."/>
            <person name="Kuo A."/>
            <person name="Nagy L.G."/>
            <person name="Floudas D."/>
            <person name="Copeland A."/>
            <person name="Barry K.W."/>
            <person name="Cichocki N."/>
            <person name="Veneault-Fourrey C."/>
            <person name="LaButti K."/>
            <person name="Lindquist E.A."/>
            <person name="Lipzen A."/>
            <person name="Lundell T."/>
            <person name="Morin E."/>
            <person name="Murat C."/>
            <person name="Riley R."/>
            <person name="Ohm R."/>
            <person name="Sun H."/>
            <person name="Tunlid A."/>
            <person name="Henrissat B."/>
            <person name="Grigoriev I.V."/>
            <person name="Hibbett D.S."/>
            <person name="Martin F."/>
        </authorList>
    </citation>
    <scope>NUCLEOTIDE SEQUENCE [LARGE SCALE GENOMIC DNA]</scope>
    <source>
        <strain evidence="3">Foug A</strain>
    </source>
</reference>
<organism evidence="2 3">
    <name type="scientific">Scleroderma citrinum Foug A</name>
    <dbReference type="NCBI Taxonomy" id="1036808"/>
    <lineage>
        <taxon>Eukaryota</taxon>
        <taxon>Fungi</taxon>
        <taxon>Dikarya</taxon>
        <taxon>Basidiomycota</taxon>
        <taxon>Agaricomycotina</taxon>
        <taxon>Agaricomycetes</taxon>
        <taxon>Agaricomycetidae</taxon>
        <taxon>Boletales</taxon>
        <taxon>Sclerodermatineae</taxon>
        <taxon>Sclerodermataceae</taxon>
        <taxon>Scleroderma</taxon>
    </lineage>
</organism>
<dbReference type="STRING" id="1036808.A0A0C2ZTE1"/>
<feature type="non-terminal residue" evidence="2">
    <location>
        <position position="1"/>
    </location>
</feature>
<name>A0A0C2ZTE1_9AGAM</name>
<dbReference type="AlphaFoldDB" id="A0A0C2ZTE1"/>
<dbReference type="OrthoDB" id="3257061at2759"/>
<dbReference type="InterPro" id="IPR046700">
    <property type="entry name" value="DUF6570"/>
</dbReference>
<protein>
    <recommendedName>
        <fullName evidence="1">DUF6570 domain-containing protein</fullName>
    </recommendedName>
</protein>
<accession>A0A0C2ZTE1</accession>
<proteinExistence type="predicted"/>
<evidence type="ECO:0000313" key="3">
    <source>
        <dbReference type="Proteomes" id="UP000053989"/>
    </source>
</evidence>
<dbReference type="Proteomes" id="UP000053989">
    <property type="component" value="Unassembled WGS sequence"/>
</dbReference>
<dbReference type="InParanoid" id="A0A0C2ZTE1"/>
<gene>
    <name evidence="2" type="ORF">SCLCIDRAFT_67109</name>
</gene>
<dbReference type="Pfam" id="PF20209">
    <property type="entry name" value="DUF6570"/>
    <property type="match status" value="1"/>
</dbReference>
<dbReference type="HOGENOM" id="CLU_090397_2_0_1"/>
<feature type="domain" description="DUF6570" evidence="1">
    <location>
        <begin position="5"/>
        <end position="139"/>
    </location>
</feature>
<keyword evidence="3" id="KW-1185">Reference proteome</keyword>